<dbReference type="Proteomes" id="UP000037122">
    <property type="component" value="Unassembled WGS sequence"/>
</dbReference>
<feature type="compositionally biased region" description="Polar residues" evidence="1">
    <location>
        <begin position="486"/>
        <end position="501"/>
    </location>
</feature>
<dbReference type="VEuPathDB" id="FungiDB:QG37_04289"/>
<evidence type="ECO:0000256" key="2">
    <source>
        <dbReference type="SAM" id="Phobius"/>
    </source>
</evidence>
<dbReference type="VEuPathDB" id="FungiDB:CJI97_001417"/>
<feature type="region of interest" description="Disordered" evidence="1">
    <location>
        <begin position="486"/>
        <end position="508"/>
    </location>
</feature>
<sequence length="508" mass="56160">MKAFKIDKELIKAFWLRFSLQTVLVIVLSMTLAYNFLVPLVDCKFTAVDVPHHLVDGYGEPTDNEFKHIISDIYYQHLDEYQVNDSRFIYLIPNFRVTHSGATVTYQHGVSEDSYSLRNIDGATFEARRGVEFKSLKAIVAFNKLNKINTEMIGLMKRGIDIFHGEGAPLDSLFEKMLVLKGFQLAIVICSSLSLFGCLVRAVKDAPPVRYVLAGLLGIMSILILGDMSTRCSIHASAKYRTLPLYILNALLYVAFYVCQAWELVKENVAADEGAVSSQESNSKQNSPGAISIKRLNDPILLSSNDTGSIDSEAKGAPRIDMINNSSSSAEKRLRESLRLTRKKARRMAISHSKSQSPLFVSHMSAGHTGSSQLGKEKPYLTDNMPHLPAVDMSLLKYSSLAVAELGSGNPHLNNSKSPDNPVKTGSDGNSATESQELCFNFNGDDEGTPDATTNHTPKSIRKLSNTLHVEDKQVSPVQKVFPSDFSSLQTERTGKQTSVFHENIDED</sequence>
<feature type="compositionally biased region" description="Polar residues" evidence="1">
    <location>
        <begin position="427"/>
        <end position="438"/>
    </location>
</feature>
<keyword evidence="2" id="KW-1133">Transmembrane helix</keyword>
<comment type="caution">
    <text evidence="3">The sequence shown here is derived from an EMBL/GenBank/DDBJ whole genome shotgun (WGS) entry which is preliminary data.</text>
</comment>
<name>A0A0L0NY78_CANAR</name>
<feature type="transmembrane region" description="Helical" evidence="2">
    <location>
        <begin position="183"/>
        <end position="203"/>
    </location>
</feature>
<feature type="compositionally biased region" description="Polar residues" evidence="1">
    <location>
        <begin position="451"/>
        <end position="461"/>
    </location>
</feature>
<dbReference type="AlphaFoldDB" id="A0A0L0NY78"/>
<dbReference type="VEuPathDB" id="FungiDB:CJI96_0003035"/>
<organism evidence="3 4">
    <name type="scientific">Candidozyma auris</name>
    <name type="common">Yeast</name>
    <name type="synonym">Candida auris</name>
    <dbReference type="NCBI Taxonomy" id="498019"/>
    <lineage>
        <taxon>Eukaryota</taxon>
        <taxon>Fungi</taxon>
        <taxon>Dikarya</taxon>
        <taxon>Ascomycota</taxon>
        <taxon>Saccharomycotina</taxon>
        <taxon>Pichiomycetes</taxon>
        <taxon>Metschnikowiaceae</taxon>
        <taxon>Candidozyma</taxon>
    </lineage>
</organism>
<evidence type="ECO:0000313" key="4">
    <source>
        <dbReference type="Proteomes" id="UP000037122"/>
    </source>
</evidence>
<proteinExistence type="predicted"/>
<protein>
    <submittedName>
        <fullName evidence="3">Uncharacterized protein</fullName>
    </submittedName>
</protein>
<feature type="region of interest" description="Disordered" evidence="1">
    <location>
        <begin position="408"/>
        <end position="461"/>
    </location>
</feature>
<feature type="region of interest" description="Disordered" evidence="1">
    <location>
        <begin position="307"/>
        <end position="333"/>
    </location>
</feature>
<keyword evidence="2" id="KW-0472">Membrane</keyword>
<evidence type="ECO:0000313" key="3">
    <source>
        <dbReference type="EMBL" id="KND98943.1"/>
    </source>
</evidence>
<reference evidence="4" key="1">
    <citation type="journal article" date="2015" name="BMC Genomics">
        <title>Draft genome of a commonly misdiagnosed multidrug resistant pathogen Candida auris.</title>
        <authorList>
            <person name="Chatterjee S."/>
            <person name="Alampalli S.V."/>
            <person name="Nageshan R.K."/>
            <person name="Chettiar S.T."/>
            <person name="Joshi S."/>
            <person name="Tatu U.S."/>
        </authorList>
    </citation>
    <scope>NUCLEOTIDE SEQUENCE [LARGE SCALE GENOMIC DNA]</scope>
    <source>
        <strain evidence="4">6684</strain>
    </source>
</reference>
<dbReference type="VEuPathDB" id="FungiDB:CJJ07_003978"/>
<keyword evidence="2" id="KW-0812">Transmembrane</keyword>
<feature type="transmembrane region" description="Helical" evidence="2">
    <location>
        <begin position="209"/>
        <end position="228"/>
    </location>
</feature>
<dbReference type="VEuPathDB" id="FungiDB:B9J08_001189"/>
<evidence type="ECO:0000256" key="1">
    <source>
        <dbReference type="SAM" id="MobiDB-lite"/>
    </source>
</evidence>
<feature type="transmembrane region" description="Helical" evidence="2">
    <location>
        <begin position="240"/>
        <end position="258"/>
    </location>
</feature>
<dbReference type="EMBL" id="LGST01000029">
    <property type="protein sequence ID" value="KND98943.1"/>
    <property type="molecule type" value="Genomic_DNA"/>
</dbReference>
<dbReference type="VEuPathDB" id="FungiDB:CJJ09_003445"/>
<feature type="transmembrane region" description="Helical" evidence="2">
    <location>
        <begin position="14"/>
        <end position="37"/>
    </location>
</feature>
<gene>
    <name evidence="3" type="ORF">QG37_04289</name>
</gene>
<accession>A0A0L0NY78</accession>